<sequence>MCRSPLSDERVLPGTAPAVAAMRAVRMEFPDFGHTELDAILPGWVPGGNAARSAELDRYARRLSALPGAVSVRTATGIYAHGSCTEGPSYALADRYLSTAGTSLAVYGPTEPFGPAGARLARAVRTTRAPTAPLVTGPPARLLDVQQVMAPTCRPPSAWCCPPPSSC</sequence>
<keyword evidence="2" id="KW-1185">Reference proteome</keyword>
<evidence type="ECO:0000313" key="1">
    <source>
        <dbReference type="EMBL" id="AZQ74983.1"/>
    </source>
</evidence>
<reference evidence="1 2" key="1">
    <citation type="submission" date="2018-12" db="EMBL/GenBank/DDBJ databases">
        <title>The whole draft genome of Streptomyce luteoverticillatus CGMCC 15060.</title>
        <authorList>
            <person name="Feng Z."/>
            <person name="Chen G."/>
            <person name="Zhang J."/>
            <person name="Zhu H."/>
            <person name="Yu X."/>
            <person name="Zhang W."/>
            <person name="Zhang X."/>
        </authorList>
    </citation>
    <scope>NUCLEOTIDE SEQUENCE [LARGE SCALE GENOMIC DNA]</scope>
    <source>
        <strain evidence="1 2">CGMCC 15060</strain>
    </source>
</reference>
<dbReference type="Proteomes" id="UP000267900">
    <property type="component" value="Chromosome"/>
</dbReference>
<protein>
    <submittedName>
        <fullName evidence="1">Uncharacterized protein</fullName>
    </submittedName>
</protein>
<proteinExistence type="predicted"/>
<dbReference type="RefSeq" id="WP_126917485.1">
    <property type="nucleotide sequence ID" value="NZ_CP034587.1"/>
</dbReference>
<dbReference type="EMBL" id="CP034587">
    <property type="protein sequence ID" value="AZQ74983.1"/>
    <property type="molecule type" value="Genomic_DNA"/>
</dbReference>
<name>A0A3S9PRN7_STRLT</name>
<organism evidence="1 2">
    <name type="scientific">Streptomyces luteoverticillatus</name>
    <name type="common">Streptoverticillium luteoverticillatus</name>
    <dbReference type="NCBI Taxonomy" id="66425"/>
    <lineage>
        <taxon>Bacteria</taxon>
        <taxon>Bacillati</taxon>
        <taxon>Actinomycetota</taxon>
        <taxon>Actinomycetes</taxon>
        <taxon>Kitasatosporales</taxon>
        <taxon>Streptomycetaceae</taxon>
        <taxon>Streptomyces</taxon>
    </lineage>
</organism>
<dbReference type="AlphaFoldDB" id="A0A3S9PRN7"/>
<accession>A0A3S9PRN7</accession>
<dbReference type="OrthoDB" id="7051771at2"/>
<gene>
    <name evidence="1" type="ORF">EKH77_30825</name>
</gene>
<evidence type="ECO:0000313" key="2">
    <source>
        <dbReference type="Proteomes" id="UP000267900"/>
    </source>
</evidence>